<accession>A0ABT5Z9G3</accession>
<dbReference type="Proteomes" id="UP001220022">
    <property type="component" value="Unassembled WGS sequence"/>
</dbReference>
<evidence type="ECO:0000313" key="2">
    <source>
        <dbReference type="EMBL" id="MDF2260450.1"/>
    </source>
</evidence>
<gene>
    <name evidence="2" type="ORF">P2L57_33490</name>
</gene>
<proteinExistence type="predicted"/>
<protein>
    <submittedName>
        <fullName evidence="2">Uncharacterized protein</fullName>
    </submittedName>
</protein>
<comment type="caution">
    <text evidence="2">The sequence shown here is derived from an EMBL/GenBank/DDBJ whole genome shotgun (WGS) entry which is preliminary data.</text>
</comment>
<sequence length="50" mass="5655">MQAQLAPATPQPPYPRPDDSQRWWLLTMMAVVLPAVLTAAVPRITQRTIR</sequence>
<keyword evidence="1" id="KW-0812">Transmembrane</keyword>
<dbReference type="RefSeq" id="WP_275821068.1">
    <property type="nucleotide sequence ID" value="NZ_BAAANM010000033.1"/>
</dbReference>
<keyword evidence="1" id="KW-1133">Transmembrane helix</keyword>
<keyword evidence="3" id="KW-1185">Reference proteome</keyword>
<name>A0ABT5Z9G3_9ACTN</name>
<evidence type="ECO:0000256" key="1">
    <source>
        <dbReference type="SAM" id="Phobius"/>
    </source>
</evidence>
<evidence type="ECO:0000313" key="3">
    <source>
        <dbReference type="Proteomes" id="UP001220022"/>
    </source>
</evidence>
<reference evidence="2 3" key="1">
    <citation type="submission" date="2023-03" db="EMBL/GenBank/DDBJ databases">
        <title>Draft genome sequence of type strain Streptomyces ferralitis JCM 14344.</title>
        <authorList>
            <person name="Klaysubun C."/>
            <person name="Duangmal K."/>
        </authorList>
    </citation>
    <scope>NUCLEOTIDE SEQUENCE [LARGE SCALE GENOMIC DNA]</scope>
    <source>
        <strain evidence="2 3">JCM 14344</strain>
    </source>
</reference>
<feature type="transmembrane region" description="Helical" evidence="1">
    <location>
        <begin position="23"/>
        <end position="41"/>
    </location>
</feature>
<organism evidence="2 3">
    <name type="scientific">Streptantibioticus ferralitis</name>
    <dbReference type="NCBI Taxonomy" id="236510"/>
    <lineage>
        <taxon>Bacteria</taxon>
        <taxon>Bacillati</taxon>
        <taxon>Actinomycetota</taxon>
        <taxon>Actinomycetes</taxon>
        <taxon>Kitasatosporales</taxon>
        <taxon>Streptomycetaceae</taxon>
        <taxon>Streptantibioticus</taxon>
    </lineage>
</organism>
<dbReference type="EMBL" id="JARHTQ010000034">
    <property type="protein sequence ID" value="MDF2260450.1"/>
    <property type="molecule type" value="Genomic_DNA"/>
</dbReference>
<keyword evidence="1" id="KW-0472">Membrane</keyword>